<dbReference type="Pfam" id="PF02954">
    <property type="entry name" value="HTH_8"/>
    <property type="match status" value="1"/>
</dbReference>
<keyword evidence="13" id="KW-0535">Nitrogen fixation</keyword>
<feature type="domain" description="Response regulatory" evidence="18">
    <location>
        <begin position="3"/>
        <end position="117"/>
    </location>
</feature>
<evidence type="ECO:0000256" key="8">
    <source>
        <dbReference type="ARBA" id="ARBA00023012"/>
    </source>
</evidence>
<evidence type="ECO:0000256" key="3">
    <source>
        <dbReference type="ARBA" id="ARBA00022490"/>
    </source>
</evidence>
<dbReference type="InterPro" id="IPR027417">
    <property type="entry name" value="P-loop_NTPase"/>
</dbReference>
<evidence type="ECO:0000256" key="5">
    <source>
        <dbReference type="ARBA" id="ARBA00022553"/>
    </source>
</evidence>
<keyword evidence="6" id="KW-0547">Nucleotide-binding</keyword>
<sequence length="467" mass="52339">MARILIADDDESMRWVLNKTFAPPKYDSDAVAVAGDALQKLRESTYDVLLMDIRMPGMSGLEALSQARLIQPDLAVIIITAYGTMMTAIEAMKWGAYDYLTKPFDVEQLELTVQKALKAQALARENLELRANLRRKYDINNLVGTSEKMQDVYKKIGRVADKDATVLIQGESGTGKEMVARAIHYNSRRSSRPFVPVNCVAIPENLLESEMFGHIKGAFTGATSNRTGKFVQAQGGTLFLDEVSDISLDLQGKLLRVLQEHEVEPVGGHGTLKVDVRVVAATNRNLDIELAEGRFREDLYYRLNVVPIKLPPLRERKEDIPELAAYFIQRFADEMNTEPRVIDPAALELLEAYSWPGNVRELENLIKRIMVMQIEQTITTEHIALALPAGGQKPAAESGASWSDLVERELLSLSSEIAIYDQLLERLEKPLIQKILARCRGNQLRAAEMLGINRNTLHKKMKKLGLK</sequence>
<dbReference type="SMART" id="SM00382">
    <property type="entry name" value="AAA"/>
    <property type="match status" value="1"/>
</dbReference>
<dbReference type="PROSITE" id="PS50110">
    <property type="entry name" value="RESPONSE_REGULATORY"/>
    <property type="match status" value="1"/>
</dbReference>
<dbReference type="PROSITE" id="PS00688">
    <property type="entry name" value="SIGMA54_INTERACT_3"/>
    <property type="match status" value="1"/>
</dbReference>
<dbReference type="PROSITE" id="PS00675">
    <property type="entry name" value="SIGMA54_INTERACT_1"/>
    <property type="match status" value="1"/>
</dbReference>
<dbReference type="InterPro" id="IPR003593">
    <property type="entry name" value="AAA+_ATPase"/>
</dbReference>
<keyword evidence="9" id="KW-0805">Transcription regulation</keyword>
<dbReference type="Pfam" id="PF00072">
    <property type="entry name" value="Response_reg"/>
    <property type="match status" value="1"/>
</dbReference>
<keyword evidence="3" id="KW-0963">Cytoplasm</keyword>
<dbReference type="SMART" id="SM00448">
    <property type="entry name" value="REC"/>
    <property type="match status" value="1"/>
</dbReference>
<evidence type="ECO:0000313" key="20">
    <source>
        <dbReference type="Proteomes" id="UP000265882"/>
    </source>
</evidence>
<evidence type="ECO:0000259" key="17">
    <source>
        <dbReference type="PROSITE" id="PS50045"/>
    </source>
</evidence>
<keyword evidence="7" id="KW-0067">ATP-binding</keyword>
<evidence type="ECO:0000256" key="11">
    <source>
        <dbReference type="ARBA" id="ARBA00023159"/>
    </source>
</evidence>
<keyword evidence="5 16" id="KW-0597">Phosphoprotein</keyword>
<feature type="modified residue" description="4-aspartylphosphate" evidence="16">
    <location>
        <position position="52"/>
    </location>
</feature>
<dbReference type="PROSITE" id="PS50045">
    <property type="entry name" value="SIGMA54_INTERACT_4"/>
    <property type="match status" value="1"/>
</dbReference>
<comment type="subcellular location">
    <subcellularLocation>
        <location evidence="1">Cytoplasm</location>
    </subcellularLocation>
</comment>
<dbReference type="InterPro" id="IPR025944">
    <property type="entry name" value="Sigma_54_int_dom_CS"/>
</dbReference>
<proteinExistence type="predicted"/>
<keyword evidence="11" id="KW-0010">Activator</keyword>
<evidence type="ECO:0000256" key="13">
    <source>
        <dbReference type="ARBA" id="ARBA00023231"/>
    </source>
</evidence>
<dbReference type="GO" id="GO:0005737">
    <property type="term" value="C:cytoplasm"/>
    <property type="evidence" value="ECO:0007669"/>
    <property type="project" value="UniProtKB-SubCell"/>
</dbReference>
<dbReference type="InterPro" id="IPR025662">
    <property type="entry name" value="Sigma_54_int_dom_ATP-bd_1"/>
</dbReference>
<dbReference type="GO" id="GO:0006355">
    <property type="term" value="P:regulation of DNA-templated transcription"/>
    <property type="evidence" value="ECO:0007669"/>
    <property type="project" value="InterPro"/>
</dbReference>
<dbReference type="Gene3D" id="3.40.50.2300">
    <property type="match status" value="1"/>
</dbReference>
<dbReference type="Proteomes" id="UP000265882">
    <property type="component" value="Unassembled WGS sequence"/>
</dbReference>
<reference evidence="19 20" key="1">
    <citation type="journal article" date="2017" name="ISME J.">
        <title>Energy and carbon metabolisms in a deep terrestrial subsurface fluid microbial community.</title>
        <authorList>
            <person name="Momper L."/>
            <person name="Jungbluth S.P."/>
            <person name="Lee M.D."/>
            <person name="Amend J.P."/>
        </authorList>
    </citation>
    <scope>NUCLEOTIDE SEQUENCE [LARGE SCALE GENOMIC DNA]</scope>
    <source>
        <strain evidence="19">SURF_5</strain>
    </source>
</reference>
<dbReference type="EMBL" id="QZKU01000121">
    <property type="protein sequence ID" value="RJP17083.1"/>
    <property type="molecule type" value="Genomic_DNA"/>
</dbReference>
<feature type="domain" description="Sigma-54 factor interaction" evidence="17">
    <location>
        <begin position="142"/>
        <end position="371"/>
    </location>
</feature>
<evidence type="ECO:0000256" key="4">
    <source>
        <dbReference type="ARBA" id="ARBA00022491"/>
    </source>
</evidence>
<evidence type="ECO:0000256" key="12">
    <source>
        <dbReference type="ARBA" id="ARBA00023163"/>
    </source>
</evidence>
<evidence type="ECO:0000259" key="18">
    <source>
        <dbReference type="PROSITE" id="PS50110"/>
    </source>
</evidence>
<dbReference type="SUPFAM" id="SSF52172">
    <property type="entry name" value="CheY-like"/>
    <property type="match status" value="1"/>
</dbReference>
<dbReference type="GO" id="GO:0000160">
    <property type="term" value="P:phosphorelay signal transduction system"/>
    <property type="evidence" value="ECO:0007669"/>
    <property type="project" value="UniProtKB-KW"/>
</dbReference>
<keyword evidence="12" id="KW-0804">Transcription</keyword>
<evidence type="ECO:0000256" key="1">
    <source>
        <dbReference type="ARBA" id="ARBA00004496"/>
    </source>
</evidence>
<evidence type="ECO:0000256" key="9">
    <source>
        <dbReference type="ARBA" id="ARBA00023015"/>
    </source>
</evidence>
<dbReference type="GO" id="GO:0005524">
    <property type="term" value="F:ATP binding"/>
    <property type="evidence" value="ECO:0007669"/>
    <property type="project" value="UniProtKB-KW"/>
</dbReference>
<evidence type="ECO:0000256" key="6">
    <source>
        <dbReference type="ARBA" id="ARBA00022741"/>
    </source>
</evidence>
<dbReference type="Gene3D" id="3.40.50.300">
    <property type="entry name" value="P-loop containing nucleotide triphosphate hydrolases"/>
    <property type="match status" value="1"/>
</dbReference>
<protein>
    <recommendedName>
        <fullName evidence="2">DNA-binding transcriptional regulator NtrC</fullName>
    </recommendedName>
    <alternativeName>
        <fullName evidence="14">Nitrogen regulation protein NR(I)</fullName>
    </alternativeName>
    <alternativeName>
        <fullName evidence="15">Nitrogen regulator I</fullName>
    </alternativeName>
</protein>
<evidence type="ECO:0000256" key="16">
    <source>
        <dbReference type="PROSITE-ProRule" id="PRU00169"/>
    </source>
</evidence>
<evidence type="ECO:0000256" key="14">
    <source>
        <dbReference type="ARBA" id="ARBA00029881"/>
    </source>
</evidence>
<dbReference type="InterPro" id="IPR058031">
    <property type="entry name" value="AAA_lid_NorR"/>
</dbReference>
<dbReference type="InterPro" id="IPR001789">
    <property type="entry name" value="Sig_transdc_resp-reg_receiver"/>
</dbReference>
<gene>
    <name evidence="19" type="ORF">C4520_17650</name>
</gene>
<evidence type="ECO:0000256" key="15">
    <source>
        <dbReference type="ARBA" id="ARBA00031910"/>
    </source>
</evidence>
<dbReference type="InterPro" id="IPR002078">
    <property type="entry name" value="Sigma_54_int"/>
</dbReference>
<dbReference type="SUPFAM" id="SSF52540">
    <property type="entry name" value="P-loop containing nucleoside triphosphate hydrolases"/>
    <property type="match status" value="1"/>
</dbReference>
<dbReference type="PANTHER" id="PTHR32071">
    <property type="entry name" value="TRANSCRIPTIONAL REGULATORY PROTEIN"/>
    <property type="match status" value="1"/>
</dbReference>
<organism evidence="19 20">
    <name type="scientific">Abyssobacteria bacterium (strain SURF_5)</name>
    <dbReference type="NCBI Taxonomy" id="2093360"/>
    <lineage>
        <taxon>Bacteria</taxon>
        <taxon>Pseudomonadati</taxon>
        <taxon>Candidatus Hydrogenedentota</taxon>
        <taxon>Candidatus Abyssobacteria</taxon>
    </lineage>
</organism>
<dbReference type="PANTHER" id="PTHR32071:SF95">
    <property type="entry name" value="DNA-BINDING TRANSCRIPTIONAL REGULATOR NTRC"/>
    <property type="match status" value="1"/>
</dbReference>
<dbReference type="InterPro" id="IPR009057">
    <property type="entry name" value="Homeodomain-like_sf"/>
</dbReference>
<keyword evidence="4" id="KW-0678">Repressor</keyword>
<dbReference type="Gene3D" id="1.10.8.60">
    <property type="match status" value="1"/>
</dbReference>
<dbReference type="Pfam" id="PF25601">
    <property type="entry name" value="AAA_lid_14"/>
    <property type="match status" value="1"/>
</dbReference>
<dbReference type="PRINTS" id="PR01590">
    <property type="entry name" value="HTHFIS"/>
</dbReference>
<dbReference type="FunFam" id="1.10.8.60:FF:000014">
    <property type="entry name" value="DNA-binding transcriptional regulator NtrC"/>
    <property type="match status" value="1"/>
</dbReference>
<dbReference type="InterPro" id="IPR011006">
    <property type="entry name" value="CheY-like_superfamily"/>
</dbReference>
<dbReference type="FunFam" id="3.40.50.300:FF:000006">
    <property type="entry name" value="DNA-binding transcriptional regulator NtrC"/>
    <property type="match status" value="1"/>
</dbReference>
<evidence type="ECO:0000256" key="2">
    <source>
        <dbReference type="ARBA" id="ARBA00019059"/>
    </source>
</evidence>
<dbReference type="AlphaFoldDB" id="A0A3A4N5A2"/>
<dbReference type="PROSITE" id="PS00676">
    <property type="entry name" value="SIGMA54_INTERACT_2"/>
    <property type="match status" value="1"/>
</dbReference>
<dbReference type="Pfam" id="PF00158">
    <property type="entry name" value="Sigma54_activat"/>
    <property type="match status" value="1"/>
</dbReference>
<dbReference type="SUPFAM" id="SSF46689">
    <property type="entry name" value="Homeodomain-like"/>
    <property type="match status" value="1"/>
</dbReference>
<evidence type="ECO:0000256" key="10">
    <source>
        <dbReference type="ARBA" id="ARBA00023125"/>
    </source>
</evidence>
<dbReference type="FunFam" id="3.40.50.2300:FF:000018">
    <property type="entry name" value="DNA-binding transcriptional regulator NtrC"/>
    <property type="match status" value="1"/>
</dbReference>
<keyword evidence="8" id="KW-0902">Two-component regulatory system</keyword>
<accession>A0A3A4N5A2</accession>
<keyword evidence="10" id="KW-0238">DNA-binding</keyword>
<evidence type="ECO:0000256" key="7">
    <source>
        <dbReference type="ARBA" id="ARBA00022840"/>
    </source>
</evidence>
<dbReference type="CDD" id="cd00009">
    <property type="entry name" value="AAA"/>
    <property type="match status" value="1"/>
</dbReference>
<dbReference type="GO" id="GO:0043565">
    <property type="term" value="F:sequence-specific DNA binding"/>
    <property type="evidence" value="ECO:0007669"/>
    <property type="project" value="InterPro"/>
</dbReference>
<dbReference type="InterPro" id="IPR002197">
    <property type="entry name" value="HTH_Fis"/>
</dbReference>
<evidence type="ECO:0000313" key="19">
    <source>
        <dbReference type="EMBL" id="RJP17083.1"/>
    </source>
</evidence>
<dbReference type="Gene3D" id="1.10.10.60">
    <property type="entry name" value="Homeodomain-like"/>
    <property type="match status" value="1"/>
</dbReference>
<name>A0A3A4N5A2_ABYX5</name>
<dbReference type="InterPro" id="IPR025943">
    <property type="entry name" value="Sigma_54_int_dom_ATP-bd_2"/>
</dbReference>
<comment type="caution">
    <text evidence="19">The sequence shown here is derived from an EMBL/GenBank/DDBJ whole genome shotgun (WGS) entry which is preliminary data.</text>
</comment>